<dbReference type="PANTHER" id="PTHR42921">
    <property type="entry name" value="ACETOACETYL-COA SYNTHETASE"/>
    <property type="match status" value="1"/>
</dbReference>
<dbReference type="OrthoDB" id="10253869at2759"/>
<feature type="domain" description="Acetyl-coenzyme A synthetase N-terminal" evidence="3">
    <location>
        <begin position="43"/>
        <end position="100"/>
    </location>
</feature>
<comment type="similarity">
    <text evidence="1">Belongs to the ATP-dependent AMP-binding enzyme family.</text>
</comment>
<dbReference type="Pfam" id="PF00501">
    <property type="entry name" value="AMP-binding"/>
    <property type="match status" value="1"/>
</dbReference>
<dbReference type="InterPro" id="IPR032387">
    <property type="entry name" value="ACAS_N"/>
</dbReference>
<feature type="domain" description="AMP-dependent synthetase/ligase" evidence="2">
    <location>
        <begin position="107"/>
        <end position="234"/>
    </location>
</feature>
<dbReference type="SUPFAM" id="SSF56801">
    <property type="entry name" value="Acetyl-CoA synthetase-like"/>
    <property type="match status" value="1"/>
</dbReference>
<proteinExistence type="inferred from homology"/>
<dbReference type="AlphaFoldDB" id="A0A9W8QTT7"/>
<comment type="caution">
    <text evidence="4">The sequence shown here is derived from an EMBL/GenBank/DDBJ whole genome shotgun (WGS) entry which is preliminary data.</text>
</comment>
<organism evidence="4 5">
    <name type="scientific">Fusarium falciforme</name>
    <dbReference type="NCBI Taxonomy" id="195108"/>
    <lineage>
        <taxon>Eukaryota</taxon>
        <taxon>Fungi</taxon>
        <taxon>Dikarya</taxon>
        <taxon>Ascomycota</taxon>
        <taxon>Pezizomycotina</taxon>
        <taxon>Sordariomycetes</taxon>
        <taxon>Hypocreomycetidae</taxon>
        <taxon>Hypocreales</taxon>
        <taxon>Nectriaceae</taxon>
        <taxon>Fusarium</taxon>
        <taxon>Fusarium solani species complex</taxon>
    </lineage>
</organism>
<gene>
    <name evidence="4" type="ORF">NW755_014598</name>
</gene>
<sequence>MTITPQESSPAAAAWKHPFPGVTRLDAFRRYVNRAYKVSLQSYDDLHKWSVENLEDFGKAVWVFCGVVYSHPADKVSNSINTQWPRPEWFPGARINFTENILAVGLKTHPDSVAVSACREAGTHWRHLTWRQLHSQVALHTAALRAAGVEKGDRVAGVLSNSVEAVVLLLAAGAVGAIFSSMAPDMGAAGIVSRYAQIRPKIMFVDTDVLYAGKRRILHEKLNTAVTHLRKRVPELEKVVVVTGSVLSDPSWWAFL</sequence>
<evidence type="ECO:0000313" key="4">
    <source>
        <dbReference type="EMBL" id="KAJ4176106.1"/>
    </source>
</evidence>
<protein>
    <recommendedName>
        <fullName evidence="6">AMP-dependent synthetase/ligase domain-containing protein</fullName>
    </recommendedName>
</protein>
<dbReference type="PANTHER" id="PTHR42921:SF1">
    <property type="entry name" value="ACETOACETYL-COA SYNTHETASE"/>
    <property type="match status" value="1"/>
</dbReference>
<name>A0A9W8QTT7_9HYPO</name>
<evidence type="ECO:0000259" key="3">
    <source>
        <dbReference type="Pfam" id="PF16177"/>
    </source>
</evidence>
<evidence type="ECO:0000259" key="2">
    <source>
        <dbReference type="Pfam" id="PF00501"/>
    </source>
</evidence>
<reference evidence="4" key="1">
    <citation type="submission" date="2022-09" db="EMBL/GenBank/DDBJ databases">
        <title>Fusarium specimens isolated from Avocado Roots.</title>
        <authorList>
            <person name="Stajich J."/>
            <person name="Roper C."/>
            <person name="Heimlech-Rivalta G."/>
        </authorList>
    </citation>
    <scope>NUCLEOTIDE SEQUENCE</scope>
    <source>
        <strain evidence="4">A02</strain>
    </source>
</reference>
<dbReference type="Pfam" id="PF16177">
    <property type="entry name" value="ACAS_N"/>
    <property type="match status" value="1"/>
</dbReference>
<dbReference type="GO" id="GO:0030729">
    <property type="term" value="F:acetoacetate-CoA ligase activity"/>
    <property type="evidence" value="ECO:0007669"/>
    <property type="project" value="TreeGrafter"/>
</dbReference>
<evidence type="ECO:0000256" key="1">
    <source>
        <dbReference type="ARBA" id="ARBA00006432"/>
    </source>
</evidence>
<evidence type="ECO:0000313" key="5">
    <source>
        <dbReference type="Proteomes" id="UP001152087"/>
    </source>
</evidence>
<dbReference type="Gene3D" id="3.40.50.12780">
    <property type="entry name" value="N-terminal domain of ligase-like"/>
    <property type="match status" value="1"/>
</dbReference>
<dbReference type="InterPro" id="IPR000873">
    <property type="entry name" value="AMP-dep_synth/lig_dom"/>
</dbReference>
<dbReference type="InterPro" id="IPR042099">
    <property type="entry name" value="ANL_N_sf"/>
</dbReference>
<dbReference type="Proteomes" id="UP001152087">
    <property type="component" value="Unassembled WGS sequence"/>
</dbReference>
<dbReference type="EMBL" id="JAOQAV010000234">
    <property type="protein sequence ID" value="KAJ4176106.1"/>
    <property type="molecule type" value="Genomic_DNA"/>
</dbReference>
<keyword evidence="5" id="KW-1185">Reference proteome</keyword>
<evidence type="ECO:0008006" key="6">
    <source>
        <dbReference type="Google" id="ProtNLM"/>
    </source>
</evidence>
<accession>A0A9W8QTT7</accession>